<evidence type="ECO:0000313" key="2">
    <source>
        <dbReference type="Proteomes" id="UP000428333"/>
    </source>
</evidence>
<dbReference type="AlphaFoldDB" id="A0A6A4LCN8"/>
<organism evidence="1 2">
    <name type="scientific">Rhododendron williamsianum</name>
    <dbReference type="NCBI Taxonomy" id="262921"/>
    <lineage>
        <taxon>Eukaryota</taxon>
        <taxon>Viridiplantae</taxon>
        <taxon>Streptophyta</taxon>
        <taxon>Embryophyta</taxon>
        <taxon>Tracheophyta</taxon>
        <taxon>Spermatophyta</taxon>
        <taxon>Magnoliopsida</taxon>
        <taxon>eudicotyledons</taxon>
        <taxon>Gunneridae</taxon>
        <taxon>Pentapetalae</taxon>
        <taxon>asterids</taxon>
        <taxon>Ericales</taxon>
        <taxon>Ericaceae</taxon>
        <taxon>Ericoideae</taxon>
        <taxon>Rhodoreae</taxon>
        <taxon>Rhododendron</taxon>
    </lineage>
</organism>
<sequence>MFPFLTISFDSAFEGLYINAGDMSLASNFFVYRIGGNSFQQISALKDDDGDDELNQSRVSTRYPLLNVLKSGAELLFRDGCIASVVEFLSEVDFSGSSGGGGGKRKAFGAEGCSGSCGISGGRSTGSAGVTGGSCRKCGGVSTGSAGVTGGSCGISGGRSTGSAGGTGGWSAGGRIMGCQEQAKAVKTSLNCLIEDNAARLIDGDGVFALVEALLEA</sequence>
<evidence type="ECO:0000313" key="1">
    <source>
        <dbReference type="EMBL" id="KAE9453099.1"/>
    </source>
</evidence>
<protein>
    <submittedName>
        <fullName evidence="1">Uncharacterized protein</fullName>
    </submittedName>
</protein>
<dbReference type="OrthoDB" id="10594154at2759"/>
<proteinExistence type="predicted"/>
<name>A0A6A4LCN8_9ERIC</name>
<comment type="caution">
    <text evidence="1">The sequence shown here is derived from an EMBL/GenBank/DDBJ whole genome shotgun (WGS) entry which is preliminary data.</text>
</comment>
<gene>
    <name evidence="1" type="ORF">C3L33_14986</name>
</gene>
<keyword evidence="2" id="KW-1185">Reference proteome</keyword>
<feature type="non-terminal residue" evidence="1">
    <location>
        <position position="1"/>
    </location>
</feature>
<dbReference type="EMBL" id="QEFC01002311">
    <property type="protein sequence ID" value="KAE9453099.1"/>
    <property type="molecule type" value="Genomic_DNA"/>
</dbReference>
<reference evidence="1 2" key="1">
    <citation type="journal article" date="2019" name="Genome Biol. Evol.">
        <title>The Rhododendron genome and chromosomal organization provide insight into shared whole-genome duplications across the heath family (Ericaceae).</title>
        <authorList>
            <person name="Soza V.L."/>
            <person name="Lindsley D."/>
            <person name="Waalkes A."/>
            <person name="Ramage E."/>
            <person name="Patwardhan R.P."/>
            <person name="Burton J.N."/>
            <person name="Adey A."/>
            <person name="Kumar A."/>
            <person name="Qiu R."/>
            <person name="Shendure J."/>
            <person name="Hall B."/>
        </authorList>
    </citation>
    <scope>NUCLEOTIDE SEQUENCE [LARGE SCALE GENOMIC DNA]</scope>
    <source>
        <strain evidence="1">RSF 1966-606</strain>
    </source>
</reference>
<accession>A0A6A4LCN8</accession>
<dbReference type="Proteomes" id="UP000428333">
    <property type="component" value="Linkage Group LG09"/>
</dbReference>